<name>A0A8S1QCD5_9CILI</name>
<proteinExistence type="predicted"/>
<keyword evidence="2" id="KW-1185">Reference proteome</keyword>
<sequence>MNQVMTLGLISKKMMDTYAVQVFCMNTWDHCCLIYHKKKMLIKYHYLEQKIVRQILWCKKKSYRIFDISMSKKHRLYFLLCCDWFIYFLNFEFQIVNKVQMECKQFTNLLFLDHLSTFVMIQFNSISTFEIQMKEKFTIIKYQELSGSLDWNRQCKQLDYFYIVYNSQNITIYDLRTIKHIGSVQLGLTISDVYYINELLYLGDVYGTLWCYDLNGTLQYFHEHAHDGLIVSMTVYKDEIFTVANDLFIKVWKLKNLIFCQSYPIYQQQIQYFKFINYSKYFLQSNDELFICELNHILQAYHLHNSSISAMSNQCIAFKNHVYYSNNTHKVLFAPNSVYQVLQIIDSPKEKNTFYLHLQNQTLAKWVDNQEREVLNFDKIRTINGDKINQAITYVQITALSPPLYDVELTIDSKDKNRMSKMLQNCDQSFYFIMGCSKGAVLCIPLEVNTFIYTRINYNKNSISDIIYFNDQLVIKSTDNIINFVQIESNKTSLIKSIKIIKLGPLHLTKAKHLAIAQSNELYVFNTNLIAYENNQGHEADIQQITSNETFIISNSIQQLKIWTNNGFCIYTINFHVQIDHIHYLNDELITSLNGGLCLLPIPEYEITNIDTQDYSEIHIADLEVSKKKSSFKEESCQLQQQQQSCIQQKSFEFKKTLELPKIQLKIKTQISQGNPQTPVKIHKQCNSIYSTINKSTNASTYNTQAPISQSFDYSIQHAVDSSCVLPAIPQQKEDNSLLNQYLNRRAKKGQPRNRREWTLDKKIMGNILSQI</sequence>
<evidence type="ECO:0000313" key="1">
    <source>
        <dbReference type="EMBL" id="CAD8113342.1"/>
    </source>
</evidence>
<dbReference type="Proteomes" id="UP000692954">
    <property type="component" value="Unassembled WGS sequence"/>
</dbReference>
<dbReference type="AlphaFoldDB" id="A0A8S1QCD5"/>
<gene>
    <name evidence="1" type="ORF">PSON_ATCC_30995.1.T1030073</name>
</gene>
<evidence type="ECO:0000313" key="2">
    <source>
        <dbReference type="Proteomes" id="UP000692954"/>
    </source>
</evidence>
<organism evidence="1 2">
    <name type="scientific">Paramecium sonneborni</name>
    <dbReference type="NCBI Taxonomy" id="65129"/>
    <lineage>
        <taxon>Eukaryota</taxon>
        <taxon>Sar</taxon>
        <taxon>Alveolata</taxon>
        <taxon>Ciliophora</taxon>
        <taxon>Intramacronucleata</taxon>
        <taxon>Oligohymenophorea</taxon>
        <taxon>Peniculida</taxon>
        <taxon>Parameciidae</taxon>
        <taxon>Paramecium</taxon>
    </lineage>
</organism>
<dbReference type="OrthoDB" id="298747at2759"/>
<accession>A0A8S1QCD5</accession>
<comment type="caution">
    <text evidence="1">The sequence shown here is derived from an EMBL/GenBank/DDBJ whole genome shotgun (WGS) entry which is preliminary data.</text>
</comment>
<protein>
    <submittedName>
        <fullName evidence="1">Uncharacterized protein</fullName>
    </submittedName>
</protein>
<dbReference type="EMBL" id="CAJJDN010000103">
    <property type="protein sequence ID" value="CAD8113342.1"/>
    <property type="molecule type" value="Genomic_DNA"/>
</dbReference>
<reference evidence="1" key="1">
    <citation type="submission" date="2021-01" db="EMBL/GenBank/DDBJ databases">
        <authorList>
            <consortium name="Genoscope - CEA"/>
            <person name="William W."/>
        </authorList>
    </citation>
    <scope>NUCLEOTIDE SEQUENCE</scope>
</reference>